<dbReference type="AlphaFoldDB" id="A0A0G0K2U1"/>
<dbReference type="Proteomes" id="UP000034406">
    <property type="component" value="Unassembled WGS sequence"/>
</dbReference>
<accession>A0A0G0K2U1</accession>
<dbReference type="Gene3D" id="1.25.40.10">
    <property type="entry name" value="Tetratricopeptide repeat domain"/>
    <property type="match status" value="1"/>
</dbReference>
<organism evidence="3 4">
    <name type="scientific">Candidatus Shapirobacteria bacterium GW2011_GWE2_38_30</name>
    <dbReference type="NCBI Taxonomy" id="1618490"/>
    <lineage>
        <taxon>Bacteria</taxon>
        <taxon>Candidatus Shapironibacteriota</taxon>
    </lineage>
</organism>
<dbReference type="SMART" id="SM00028">
    <property type="entry name" value="TPR"/>
    <property type="match status" value="3"/>
</dbReference>
<feature type="region of interest" description="Disordered" evidence="2">
    <location>
        <begin position="1"/>
        <end position="62"/>
    </location>
</feature>
<protein>
    <submittedName>
        <fullName evidence="3">Uncharacterized protein</fullName>
    </submittedName>
</protein>
<feature type="compositionally biased region" description="Pro residues" evidence="2">
    <location>
        <begin position="25"/>
        <end position="37"/>
    </location>
</feature>
<proteinExistence type="predicted"/>
<dbReference type="PROSITE" id="PS50005">
    <property type="entry name" value="TPR"/>
    <property type="match status" value="1"/>
</dbReference>
<evidence type="ECO:0000313" key="4">
    <source>
        <dbReference type="Proteomes" id="UP000034406"/>
    </source>
</evidence>
<dbReference type="SUPFAM" id="SSF48452">
    <property type="entry name" value="TPR-like"/>
    <property type="match status" value="1"/>
</dbReference>
<evidence type="ECO:0000313" key="3">
    <source>
        <dbReference type="EMBL" id="KKQ69770.1"/>
    </source>
</evidence>
<feature type="compositionally biased region" description="Low complexity" evidence="2">
    <location>
        <begin position="131"/>
        <end position="148"/>
    </location>
</feature>
<dbReference type="EMBL" id="LBUT01000012">
    <property type="protein sequence ID" value="KKQ69770.1"/>
    <property type="molecule type" value="Genomic_DNA"/>
</dbReference>
<feature type="region of interest" description="Disordered" evidence="2">
    <location>
        <begin position="127"/>
        <end position="150"/>
    </location>
</feature>
<evidence type="ECO:0000256" key="2">
    <source>
        <dbReference type="SAM" id="MobiDB-lite"/>
    </source>
</evidence>
<comment type="caution">
    <text evidence="3">The sequence shown here is derived from an EMBL/GenBank/DDBJ whole genome shotgun (WGS) entry which is preliminary data.</text>
</comment>
<keyword evidence="1" id="KW-0802">TPR repeat</keyword>
<reference evidence="3 4" key="1">
    <citation type="journal article" date="2015" name="Nature">
        <title>rRNA introns, odd ribosomes, and small enigmatic genomes across a large radiation of phyla.</title>
        <authorList>
            <person name="Brown C.T."/>
            <person name="Hug L.A."/>
            <person name="Thomas B.C."/>
            <person name="Sharon I."/>
            <person name="Castelle C.J."/>
            <person name="Singh A."/>
            <person name="Wilkins M.J."/>
            <person name="Williams K.H."/>
            <person name="Banfield J.F."/>
        </authorList>
    </citation>
    <scope>NUCLEOTIDE SEQUENCE [LARGE SCALE GENOMIC DNA]</scope>
</reference>
<feature type="repeat" description="TPR" evidence="1">
    <location>
        <begin position="244"/>
        <end position="277"/>
    </location>
</feature>
<evidence type="ECO:0000256" key="1">
    <source>
        <dbReference type="PROSITE-ProRule" id="PRU00339"/>
    </source>
</evidence>
<dbReference type="InterPro" id="IPR019734">
    <property type="entry name" value="TPR_rpt"/>
</dbReference>
<feature type="compositionally biased region" description="Low complexity" evidence="2">
    <location>
        <begin position="48"/>
        <end position="60"/>
    </location>
</feature>
<name>A0A0G0K2U1_9BACT</name>
<sequence>MPKLTNDQINRLSQLGIDTSTGGIPFPPSSSSPPSSPPSSAISKPHLNTSNTPSNISNNNKLPLKSTLTTAKTVDQTVSSNQDNRLLTPQISPTNSKNNIFPLLSISGLTLLSFGGLVFFKTKTSDSAISNQPSTNQTQPAPQSTPTQVPKSIQHYLLASQQYFSSALQQQSSCTGDSCDQPVIELLNQSILTATDAIKLFPSDYRGYQQRAKIYQSLSDSQPQLLTQAISDYTQAQQLNPNSAEITRDLAALYAKTGDAAKTITYLTQTVALEPTKAQNFYDLAKIQQQTGLLPQALETYTRLLSLITDPVQRQQVESEKLALQNLTLQCKSETCTQPQSSPTSLPQNQPLNFDAPTIQALTSDGPIIASTPESKNITVNNQTESNSFSGTATLPANQSQINIPNTNLTATSQVYLTITKGGKNQTLQVISKTSKSFTVGLDSSIPENIEFKWWIIN</sequence>
<gene>
    <name evidence="3" type="ORF">US90_C0012G0007</name>
</gene>
<feature type="compositionally biased region" description="Polar residues" evidence="2">
    <location>
        <begin position="1"/>
        <end position="22"/>
    </location>
</feature>
<dbReference type="STRING" id="1618490.US90_C0012G0007"/>
<dbReference type="InterPro" id="IPR011990">
    <property type="entry name" value="TPR-like_helical_dom_sf"/>
</dbReference>